<reference evidence="2" key="1">
    <citation type="journal article" date="2019" name="Int. J. Syst. Evol. Microbiol.">
        <title>The Global Catalogue of Microorganisms (GCM) 10K type strain sequencing project: providing services to taxonomists for standard genome sequencing and annotation.</title>
        <authorList>
            <consortium name="The Broad Institute Genomics Platform"/>
            <consortium name="The Broad Institute Genome Sequencing Center for Infectious Disease"/>
            <person name="Wu L."/>
            <person name="Ma J."/>
        </authorList>
    </citation>
    <scope>NUCLEOTIDE SEQUENCE [LARGE SCALE GENOMIC DNA]</scope>
    <source>
        <strain evidence="2">DT43</strain>
    </source>
</reference>
<evidence type="ECO:0000313" key="2">
    <source>
        <dbReference type="Proteomes" id="UP001596012"/>
    </source>
</evidence>
<keyword evidence="2" id="KW-1185">Reference proteome</keyword>
<name>A0ABV8YXU0_9ACTN</name>
<comment type="caution">
    <text evidence="1">The sequence shown here is derived from an EMBL/GenBank/DDBJ whole genome shotgun (WGS) entry which is preliminary data.</text>
</comment>
<protein>
    <submittedName>
        <fullName evidence="1">Uncharacterized protein</fullName>
    </submittedName>
</protein>
<sequence>MSASMSFHGDASTWVHLHDYGTERLPILALDGDGHYLTISVFEGRPIAEHQAFAEKLAQAATDYLAAVQRYAAAHPTADTADAG</sequence>
<proteinExistence type="predicted"/>
<evidence type="ECO:0000313" key="1">
    <source>
        <dbReference type="EMBL" id="MFC4468863.1"/>
    </source>
</evidence>
<dbReference type="RefSeq" id="WP_386347000.1">
    <property type="nucleotide sequence ID" value="NZ_JBHSFG010000053.1"/>
</dbReference>
<accession>A0ABV8YXU0</accession>
<dbReference type="EMBL" id="JBHSFG010000053">
    <property type="protein sequence ID" value="MFC4468863.1"/>
    <property type="molecule type" value="Genomic_DNA"/>
</dbReference>
<organism evidence="1 2">
    <name type="scientific">Streptomyces xiangluensis</name>
    <dbReference type="NCBI Taxonomy" id="2665720"/>
    <lineage>
        <taxon>Bacteria</taxon>
        <taxon>Bacillati</taxon>
        <taxon>Actinomycetota</taxon>
        <taxon>Actinomycetes</taxon>
        <taxon>Kitasatosporales</taxon>
        <taxon>Streptomycetaceae</taxon>
        <taxon>Streptomyces</taxon>
    </lineage>
</organism>
<gene>
    <name evidence="1" type="ORF">ACFPH6_30780</name>
</gene>
<dbReference type="Proteomes" id="UP001596012">
    <property type="component" value="Unassembled WGS sequence"/>
</dbReference>